<dbReference type="Proteomes" id="UP000053477">
    <property type="component" value="Unassembled WGS sequence"/>
</dbReference>
<dbReference type="EMBL" id="KQ086398">
    <property type="protein sequence ID" value="KLO04942.1"/>
    <property type="molecule type" value="Genomic_DNA"/>
</dbReference>
<keyword evidence="2" id="KW-1185">Reference proteome</keyword>
<sequence>MASAKPSIAHLNNLFAIETEYANFSRNLANGYESALGTNRNICDFIQQAVGIHDHGSISKKMSFKPRLPKSFAKWTQ</sequence>
<evidence type="ECO:0000313" key="1">
    <source>
        <dbReference type="EMBL" id="KLO04942.1"/>
    </source>
</evidence>
<gene>
    <name evidence="1" type="ORF">SCHPADRAFT_911349</name>
</gene>
<proteinExistence type="predicted"/>
<protein>
    <submittedName>
        <fullName evidence="1">Uncharacterized protein</fullName>
    </submittedName>
</protein>
<evidence type="ECO:0000313" key="2">
    <source>
        <dbReference type="Proteomes" id="UP000053477"/>
    </source>
</evidence>
<dbReference type="InParanoid" id="A0A0H2R100"/>
<dbReference type="AlphaFoldDB" id="A0A0H2R100"/>
<reference evidence="1 2" key="1">
    <citation type="submission" date="2015-04" db="EMBL/GenBank/DDBJ databases">
        <title>Complete genome sequence of Schizopora paradoxa KUC8140, a cosmopolitan wood degrader in East Asia.</title>
        <authorList>
            <consortium name="DOE Joint Genome Institute"/>
            <person name="Min B."/>
            <person name="Park H."/>
            <person name="Jang Y."/>
            <person name="Kim J.-J."/>
            <person name="Kim K.H."/>
            <person name="Pangilinan J."/>
            <person name="Lipzen A."/>
            <person name="Riley R."/>
            <person name="Grigoriev I.V."/>
            <person name="Spatafora J.W."/>
            <person name="Choi I.-G."/>
        </authorList>
    </citation>
    <scope>NUCLEOTIDE SEQUENCE [LARGE SCALE GENOMIC DNA]</scope>
    <source>
        <strain evidence="1 2">KUC8140</strain>
    </source>
</reference>
<organism evidence="1 2">
    <name type="scientific">Schizopora paradoxa</name>
    <dbReference type="NCBI Taxonomy" id="27342"/>
    <lineage>
        <taxon>Eukaryota</taxon>
        <taxon>Fungi</taxon>
        <taxon>Dikarya</taxon>
        <taxon>Basidiomycota</taxon>
        <taxon>Agaricomycotina</taxon>
        <taxon>Agaricomycetes</taxon>
        <taxon>Hymenochaetales</taxon>
        <taxon>Schizoporaceae</taxon>
        <taxon>Schizopora</taxon>
    </lineage>
</organism>
<name>A0A0H2R100_9AGAM</name>
<accession>A0A0H2R100</accession>